<organism evidence="2 3">
    <name type="scientific">Agrococcus baldri</name>
    <dbReference type="NCBI Taxonomy" id="153730"/>
    <lineage>
        <taxon>Bacteria</taxon>
        <taxon>Bacillati</taxon>
        <taxon>Actinomycetota</taxon>
        <taxon>Actinomycetes</taxon>
        <taxon>Micrococcales</taxon>
        <taxon>Microbacteriaceae</taxon>
        <taxon>Agrococcus</taxon>
    </lineage>
</organism>
<dbReference type="Proteomes" id="UP000321749">
    <property type="component" value="Unassembled WGS sequence"/>
</dbReference>
<protein>
    <submittedName>
        <fullName evidence="2">Uncharacterized protein</fullName>
    </submittedName>
</protein>
<dbReference type="AlphaFoldDB" id="A0AA87RH52"/>
<reference evidence="2 3" key="1">
    <citation type="submission" date="2019-07" db="EMBL/GenBank/DDBJ databases">
        <title>Whole genome shotgun sequence of Agrococcus baldri NBRC 103055.</title>
        <authorList>
            <person name="Hosoyama A."/>
            <person name="Uohara A."/>
            <person name="Ohji S."/>
            <person name="Ichikawa N."/>
        </authorList>
    </citation>
    <scope>NUCLEOTIDE SEQUENCE [LARGE SCALE GENOMIC DNA]</scope>
    <source>
        <strain evidence="2 3">NBRC 103055</strain>
    </source>
</reference>
<dbReference type="EMBL" id="BJUU01000008">
    <property type="protein sequence ID" value="GEK80230.1"/>
    <property type="molecule type" value="Genomic_DNA"/>
</dbReference>
<accession>A0AA87RH52</accession>
<feature type="transmembrane region" description="Helical" evidence="1">
    <location>
        <begin position="173"/>
        <end position="194"/>
    </location>
</feature>
<keyword evidence="1" id="KW-0812">Transmembrane</keyword>
<evidence type="ECO:0000256" key="1">
    <source>
        <dbReference type="SAM" id="Phobius"/>
    </source>
</evidence>
<sequence length="200" mass="20475">MSWSKRLFRTPPLIVAGDRFTAWLGLLVGWVAVGFGASAASRAAGLLISYDDGACGIHSGDVCQVVGWGGLLMGVVALAGGTALWILMARGFGPPATWWVLPIALAALAFAPFSAAEGAAMSVLWLVLAVIAGLLALALAVLAGQRGKAARYGWIRLDGLDAREVAHRPVDKLVIPLAALAAAIAGGAFGAHVIRLLSDA</sequence>
<name>A0AA87RH52_9MICO</name>
<evidence type="ECO:0000313" key="2">
    <source>
        <dbReference type="EMBL" id="GEK80230.1"/>
    </source>
</evidence>
<gene>
    <name evidence="2" type="ORF">ABA31_15810</name>
</gene>
<feature type="transmembrane region" description="Helical" evidence="1">
    <location>
        <begin position="122"/>
        <end position="143"/>
    </location>
</feature>
<evidence type="ECO:0000313" key="3">
    <source>
        <dbReference type="Proteomes" id="UP000321749"/>
    </source>
</evidence>
<comment type="caution">
    <text evidence="2">The sequence shown here is derived from an EMBL/GenBank/DDBJ whole genome shotgun (WGS) entry which is preliminary data.</text>
</comment>
<feature type="transmembrane region" description="Helical" evidence="1">
    <location>
        <begin position="96"/>
        <end position="116"/>
    </location>
</feature>
<keyword evidence="3" id="KW-1185">Reference proteome</keyword>
<dbReference type="RefSeq" id="WP_146794316.1">
    <property type="nucleotide sequence ID" value="NZ_BJUU01000008.1"/>
</dbReference>
<feature type="transmembrane region" description="Helical" evidence="1">
    <location>
        <begin position="67"/>
        <end position="89"/>
    </location>
</feature>
<keyword evidence="1" id="KW-1133">Transmembrane helix</keyword>
<proteinExistence type="predicted"/>
<keyword evidence="1" id="KW-0472">Membrane</keyword>